<evidence type="ECO:0000313" key="2">
    <source>
        <dbReference type="Proteomes" id="UP001057402"/>
    </source>
</evidence>
<keyword evidence="2" id="KW-1185">Reference proteome</keyword>
<gene>
    <name evidence="1" type="ORF">MLD38_035193</name>
</gene>
<accession>A0ACB9MCS5</accession>
<organism evidence="1 2">
    <name type="scientific">Melastoma candidum</name>
    <dbReference type="NCBI Taxonomy" id="119954"/>
    <lineage>
        <taxon>Eukaryota</taxon>
        <taxon>Viridiplantae</taxon>
        <taxon>Streptophyta</taxon>
        <taxon>Embryophyta</taxon>
        <taxon>Tracheophyta</taxon>
        <taxon>Spermatophyta</taxon>
        <taxon>Magnoliopsida</taxon>
        <taxon>eudicotyledons</taxon>
        <taxon>Gunneridae</taxon>
        <taxon>Pentapetalae</taxon>
        <taxon>rosids</taxon>
        <taxon>malvids</taxon>
        <taxon>Myrtales</taxon>
        <taxon>Melastomataceae</taxon>
        <taxon>Melastomatoideae</taxon>
        <taxon>Melastomateae</taxon>
        <taxon>Melastoma</taxon>
    </lineage>
</organism>
<proteinExistence type="predicted"/>
<dbReference type="Proteomes" id="UP001057402">
    <property type="component" value="Chromosome 10"/>
</dbReference>
<reference evidence="2" key="1">
    <citation type="journal article" date="2023" name="Front. Plant Sci.">
        <title>Chromosomal-level genome assembly of Melastoma candidum provides insights into trichome evolution.</title>
        <authorList>
            <person name="Zhong Y."/>
            <person name="Wu W."/>
            <person name="Sun C."/>
            <person name="Zou P."/>
            <person name="Liu Y."/>
            <person name="Dai S."/>
            <person name="Zhou R."/>
        </authorList>
    </citation>
    <scope>NUCLEOTIDE SEQUENCE [LARGE SCALE GENOMIC DNA]</scope>
</reference>
<comment type="caution">
    <text evidence="1">The sequence shown here is derived from an EMBL/GenBank/DDBJ whole genome shotgun (WGS) entry which is preliminary data.</text>
</comment>
<protein>
    <submittedName>
        <fullName evidence="1">Uncharacterized protein</fullName>
    </submittedName>
</protein>
<sequence length="1051" mass="113736">MPVIFVGATLLRWVFSALFVASCFGVLTGAQPCHPRDLSALKEFAGNLTAGSVITAWSDDQTCCGWAGVFCGGFSNVIGVSRVTKLVLPRQGLSGVISGSLGQLDQLMLLDLSYNSLSGELPVEMSSLKQLEILDLSHNSFSGPAWPALSGFASVQYLNLSGNGFSGELPDFANHPSLVTLNASNNAFSGELHFQSCNSSSVGLRVLDLSMNHLGGGLDGIKKCGKWLLQLHLDMNSLSGGLPESLYLLSSLQQLSLPGNNFSGSLSQNLSKLSGLKNLFISGNRFSGPIPDVFGSLPLLEQLATHSNMFSGPIPSSLALCPSLRLLDLRNNSLSGPINLDFTRLPLLATLDIASNHFSGPLPDTLSGCLELRILNLAKNRFSGEVPASFGKLMSLSFLSLSNNSITNLSGALSILQQCDDLSTLILAKNFHGEELPGNISGFNNLTVLGLGNCGLNGEVPQWMLNCPKLEVLDLSWNRLSGAIPSWIGKMASLFYLDLSNNTLTGEIPNGLSELGSLDSMNSNSSSSSSSGIPLYLKRNQSSSGLQYNQVSNFPPAIYLSNNRINGTIPTEIGRLIRLHVLDLSSNNITGTIPSSISGLENIEVLDLSNNDLHGSIPASLDKLTFLSKFSVANNHLTGRVPTGSQFGSFPNSSFEGNPGLCGYLGSTCTVDDGMGTKPNMSSLPWRKVGRTKIVVVTACVGISVAVLLGCVLLKMARKSSSVLLDDPDEELSRSHWLSEADETSKLVLFPNSACKDLTVADLIKSANNFSQLNIIGCGGFGLVYKACLPNGNIAAIKKLSGNCGQVEREFQAEVEALSRAQHKNLVSLQGYCRHRRDRLLIYSYMENGSLDYWLHECNETSSILEWDVRLRIARGTARGLAYLHVTCEPNIIHRDVKSSNILLDEQFEAHLADFGLSRLLHPYDTHVTTDVVGTLGYIPPEYSQTLTATIRGDVYSFGVVLLELVTGRRPMEVIKGKNCRELVSWVSQMKSEKREREIIDASIWDKEREKEQLDLLKISYSCTDQDPRRRPSIEQVVSWLDAIGSKDVQG</sequence>
<name>A0ACB9MCS5_9MYRT</name>
<dbReference type="EMBL" id="CM042889">
    <property type="protein sequence ID" value="KAI4321861.1"/>
    <property type="molecule type" value="Genomic_DNA"/>
</dbReference>
<evidence type="ECO:0000313" key="1">
    <source>
        <dbReference type="EMBL" id="KAI4321861.1"/>
    </source>
</evidence>